<reference evidence="1 2" key="1">
    <citation type="submission" date="2012-06" db="EMBL/GenBank/DDBJ databases">
        <title>Complete sequence of Thiocystis violascens DSM 198.</title>
        <authorList>
            <consortium name="US DOE Joint Genome Institute"/>
            <person name="Lucas S."/>
            <person name="Han J."/>
            <person name="Lapidus A."/>
            <person name="Cheng J.-F."/>
            <person name="Goodwin L."/>
            <person name="Pitluck S."/>
            <person name="Peters L."/>
            <person name="Ovchinnikova G."/>
            <person name="Teshima H."/>
            <person name="Detter J.C."/>
            <person name="Han C."/>
            <person name="Tapia R."/>
            <person name="Land M."/>
            <person name="Hauser L."/>
            <person name="Kyrpides N."/>
            <person name="Ivanova N."/>
            <person name="Pagani I."/>
            <person name="Vogl K."/>
            <person name="Liu Z."/>
            <person name="Frigaard N.-U."/>
            <person name="Bryant D."/>
            <person name="Woyke T."/>
        </authorList>
    </citation>
    <scope>NUCLEOTIDE SEQUENCE [LARGE SCALE GENOMIC DNA]</scope>
    <source>
        <strain evidence="2">ATCC 17096 / DSM 198 / 6111</strain>
    </source>
</reference>
<dbReference type="Proteomes" id="UP000006062">
    <property type="component" value="Chromosome"/>
</dbReference>
<gene>
    <name evidence="1" type="ordered locus">Thivi_3857</name>
</gene>
<protein>
    <submittedName>
        <fullName evidence="1">Uncharacterized protein</fullName>
    </submittedName>
</protein>
<dbReference type="eggNOG" id="COG3332">
    <property type="taxonomic scope" value="Bacteria"/>
</dbReference>
<dbReference type="Pfam" id="PF05742">
    <property type="entry name" value="TANGO2"/>
    <property type="match status" value="1"/>
</dbReference>
<organism evidence="1 2">
    <name type="scientific">Thiocystis violascens (strain ATCC 17096 / DSM 198 / 6111)</name>
    <name type="common">Chromatium violascens</name>
    <dbReference type="NCBI Taxonomy" id="765911"/>
    <lineage>
        <taxon>Bacteria</taxon>
        <taxon>Pseudomonadati</taxon>
        <taxon>Pseudomonadota</taxon>
        <taxon>Gammaproteobacteria</taxon>
        <taxon>Chromatiales</taxon>
        <taxon>Chromatiaceae</taxon>
        <taxon>Thiocystis</taxon>
    </lineage>
</organism>
<dbReference type="KEGG" id="tvi:Thivi_3857"/>
<dbReference type="STRING" id="765911.Thivi_3857"/>
<dbReference type="Gene3D" id="3.60.60.10">
    <property type="entry name" value="Penicillin V Acylase, Chain A"/>
    <property type="match status" value="1"/>
</dbReference>
<dbReference type="OrthoDB" id="4380123at2"/>
<dbReference type="HOGENOM" id="CLU_047037_2_1_6"/>
<keyword evidence="2" id="KW-1185">Reference proteome</keyword>
<dbReference type="InterPro" id="IPR008551">
    <property type="entry name" value="TANGO2"/>
</dbReference>
<name>I3YFD1_THIV6</name>
<dbReference type="EMBL" id="CP003154">
    <property type="protein sequence ID" value="AFL75699.1"/>
    <property type="molecule type" value="Genomic_DNA"/>
</dbReference>
<dbReference type="PANTHER" id="PTHR17985">
    <property type="entry name" value="SER/THR-RICH PROTEIN T10 IN DGCR REGION"/>
    <property type="match status" value="1"/>
</dbReference>
<evidence type="ECO:0000313" key="2">
    <source>
        <dbReference type="Proteomes" id="UP000006062"/>
    </source>
</evidence>
<sequence length="232" mass="25480">MPIMILRRPGHPWPVLLAARRDAMAARVSLPPARHWPDRPEAIATLDPQTEGSWLGLNDHGVVAALLERAEMPDGESGQRSRGELVLEALDHAEASEAAGALADLHPDAYRPFNLLVADPRAAYWIRHGDDGRMRVQPIPPGVHLLAETELDDPAHPWIAAYLSRFKAAAVPDPERGDWSGWRDALANLDGVRSSALIALPAFPGFNSQPIWLQAEGGSERDVLREIWRAPL</sequence>
<dbReference type="AlphaFoldDB" id="I3YFD1"/>
<proteinExistence type="predicted"/>
<dbReference type="PANTHER" id="PTHR17985:SF8">
    <property type="entry name" value="TRANSPORT AND GOLGI ORGANIZATION PROTEIN 2 HOMOLOG"/>
    <property type="match status" value="1"/>
</dbReference>
<accession>I3YFD1</accession>
<evidence type="ECO:0000313" key="1">
    <source>
        <dbReference type="EMBL" id="AFL75699.1"/>
    </source>
</evidence>
<dbReference type="RefSeq" id="WP_014780088.1">
    <property type="nucleotide sequence ID" value="NC_018012.1"/>
</dbReference>